<organism evidence="1 2">
    <name type="scientific">Desulfobulbus oralis</name>
    <dbReference type="NCBI Taxonomy" id="1986146"/>
    <lineage>
        <taxon>Bacteria</taxon>
        <taxon>Pseudomonadati</taxon>
        <taxon>Thermodesulfobacteriota</taxon>
        <taxon>Desulfobulbia</taxon>
        <taxon>Desulfobulbales</taxon>
        <taxon>Desulfobulbaceae</taxon>
        <taxon>Desulfobulbus</taxon>
    </lineage>
</organism>
<dbReference type="Proteomes" id="UP000239867">
    <property type="component" value="Chromosome"/>
</dbReference>
<dbReference type="RefSeq" id="WP_104935916.1">
    <property type="nucleotide sequence ID" value="NZ_CP021255.1"/>
</dbReference>
<gene>
    <name evidence="1" type="ORF">CAY53_03250</name>
</gene>
<dbReference type="KEGG" id="deo:CAY53_03250"/>
<sequence length="327" mass="35487">MKAAELVRKAVRSCRAGQLLDRETLVELLDIAPDSEGALLLRQAAHAEALRITGGRGYLWGALGLDNAPCRMSCRFCSLGEKWRLVRQPKVYDDAEVLRVFQHYAEAGVHYLVLRTTEFFSIEHLCRLLAAIRGLVPKSCELALNTGEFDLQTAERIAAAGGSCVYHTLRLREGTDTAFDPQTRLATMRAVQASPLRLAAMVEPIGPEHGNGEIATSFLGLVREGAEISGLMARVPVPGTPLGDTQMLAPERIAQITAALRLAGSGHTPDICVHPTTDLTLSSGANVAIIDMGAIPRDTVPADKAWRDYDCERAAEALQRAGWHQCQ</sequence>
<protein>
    <recommendedName>
        <fullName evidence="3">Radical SAM protein</fullName>
    </recommendedName>
</protein>
<proteinExistence type="predicted"/>
<dbReference type="AlphaFoldDB" id="A0A2L1GLS7"/>
<dbReference type="InterPro" id="IPR013785">
    <property type="entry name" value="Aldolase_TIM"/>
</dbReference>
<name>A0A2L1GLS7_9BACT</name>
<keyword evidence="2" id="KW-1185">Reference proteome</keyword>
<dbReference type="EMBL" id="CP021255">
    <property type="protein sequence ID" value="AVD70623.1"/>
    <property type="molecule type" value="Genomic_DNA"/>
</dbReference>
<dbReference type="InterPro" id="IPR058240">
    <property type="entry name" value="rSAM_sf"/>
</dbReference>
<accession>A0A2L1GLS7</accession>
<dbReference type="Gene3D" id="3.20.20.70">
    <property type="entry name" value="Aldolase class I"/>
    <property type="match status" value="1"/>
</dbReference>
<evidence type="ECO:0000313" key="1">
    <source>
        <dbReference type="EMBL" id="AVD70623.1"/>
    </source>
</evidence>
<evidence type="ECO:0000313" key="2">
    <source>
        <dbReference type="Proteomes" id="UP000239867"/>
    </source>
</evidence>
<reference evidence="1 2" key="1">
    <citation type="journal article" date="2018" name="MBio">
        <title>Insights into the evolution of host association through the isolation and characterization of a novel human periodontal pathobiont, Desulfobulbus oralis.</title>
        <authorList>
            <person name="Cross K.L."/>
            <person name="Chirania P."/>
            <person name="Xiong W."/>
            <person name="Beall C.J."/>
            <person name="Elkins J.G."/>
            <person name="Giannone R.J."/>
            <person name="Griffen A.L."/>
            <person name="Guss A.M."/>
            <person name="Hettich R.L."/>
            <person name="Joshi S.S."/>
            <person name="Mokrzan E.M."/>
            <person name="Martin R.K."/>
            <person name="Zhulin I.B."/>
            <person name="Leys E.J."/>
            <person name="Podar M."/>
        </authorList>
    </citation>
    <scope>NUCLEOTIDE SEQUENCE [LARGE SCALE GENOMIC DNA]</scope>
    <source>
        <strain evidence="1 2">ORNL</strain>
    </source>
</reference>
<dbReference type="OrthoDB" id="5405220at2"/>
<dbReference type="SUPFAM" id="SSF102114">
    <property type="entry name" value="Radical SAM enzymes"/>
    <property type="match status" value="1"/>
</dbReference>
<evidence type="ECO:0008006" key="3">
    <source>
        <dbReference type="Google" id="ProtNLM"/>
    </source>
</evidence>